<dbReference type="Gene3D" id="2.130.10.10">
    <property type="entry name" value="YVTN repeat-like/Quinoprotein amine dehydrogenase"/>
    <property type="match status" value="2"/>
</dbReference>
<feature type="repeat" description="WD" evidence="3">
    <location>
        <begin position="805"/>
        <end position="838"/>
    </location>
</feature>
<feature type="repeat" description="WD" evidence="3">
    <location>
        <begin position="634"/>
        <end position="675"/>
    </location>
</feature>
<reference evidence="6 7" key="1">
    <citation type="submission" date="2019-07" db="EMBL/GenBank/DDBJ databases">
        <title>Lentzea xizangensis sp. nov., isolated from Qinghai-Tibetan Plateau Soils.</title>
        <authorList>
            <person name="Huang J."/>
        </authorList>
    </citation>
    <scope>NUCLEOTIDE SEQUENCE [LARGE SCALE GENOMIC DNA]</scope>
    <source>
        <strain evidence="6 7">FXJ1.1311</strain>
    </source>
</reference>
<dbReference type="SMART" id="SM00530">
    <property type="entry name" value="HTH_XRE"/>
    <property type="match status" value="1"/>
</dbReference>
<dbReference type="InterPro" id="IPR001387">
    <property type="entry name" value="Cro/C1-type_HTH"/>
</dbReference>
<evidence type="ECO:0000259" key="5">
    <source>
        <dbReference type="SMART" id="SM00530"/>
    </source>
</evidence>
<feature type="repeat" description="WD" evidence="3">
    <location>
        <begin position="678"/>
        <end position="708"/>
    </location>
</feature>
<dbReference type="PANTHER" id="PTHR19848">
    <property type="entry name" value="WD40 REPEAT PROTEIN"/>
    <property type="match status" value="1"/>
</dbReference>
<keyword evidence="4" id="KW-0812">Transmembrane</keyword>
<keyword evidence="4" id="KW-0472">Membrane</keyword>
<keyword evidence="4" id="KW-1133">Transmembrane helix</keyword>
<dbReference type="InterPro" id="IPR027417">
    <property type="entry name" value="P-loop_NTPase"/>
</dbReference>
<dbReference type="RefSeq" id="WP_146351138.1">
    <property type="nucleotide sequence ID" value="NZ_VOBR01000006.1"/>
</dbReference>
<dbReference type="InterPro" id="IPR015943">
    <property type="entry name" value="WD40/YVTN_repeat-like_dom_sf"/>
</dbReference>
<dbReference type="EMBL" id="VOBR01000006">
    <property type="protein sequence ID" value="TWP52323.1"/>
    <property type="molecule type" value="Genomic_DNA"/>
</dbReference>
<feature type="domain" description="HTH cro/C1-type" evidence="5">
    <location>
        <begin position="21"/>
        <end position="77"/>
    </location>
</feature>
<dbReference type="PROSITE" id="PS50082">
    <property type="entry name" value="WD_REPEATS_2"/>
    <property type="match status" value="4"/>
</dbReference>
<evidence type="ECO:0000256" key="4">
    <source>
        <dbReference type="SAM" id="Phobius"/>
    </source>
</evidence>
<organism evidence="6 7">
    <name type="scientific">Lentzea tibetensis</name>
    <dbReference type="NCBI Taxonomy" id="2591470"/>
    <lineage>
        <taxon>Bacteria</taxon>
        <taxon>Bacillati</taxon>
        <taxon>Actinomycetota</taxon>
        <taxon>Actinomycetes</taxon>
        <taxon>Pseudonocardiales</taxon>
        <taxon>Pseudonocardiaceae</taxon>
        <taxon>Lentzea</taxon>
    </lineage>
</organism>
<dbReference type="SUPFAM" id="SSF52540">
    <property type="entry name" value="P-loop containing nucleoside triphosphate hydrolases"/>
    <property type="match status" value="1"/>
</dbReference>
<dbReference type="InterPro" id="IPR001680">
    <property type="entry name" value="WD40_rpt"/>
</dbReference>
<dbReference type="SMART" id="SM00320">
    <property type="entry name" value="WD40"/>
    <property type="match status" value="7"/>
</dbReference>
<accession>A0A563EXE4</accession>
<dbReference type="Gene3D" id="3.40.50.300">
    <property type="entry name" value="P-loop containing nucleotide triphosphate hydrolases"/>
    <property type="match status" value="1"/>
</dbReference>
<feature type="transmembrane region" description="Helical" evidence="4">
    <location>
        <begin position="507"/>
        <end position="527"/>
    </location>
</feature>
<dbReference type="SUPFAM" id="SSF50978">
    <property type="entry name" value="WD40 repeat-like"/>
    <property type="match status" value="1"/>
</dbReference>
<dbReference type="Pfam" id="PF20703">
    <property type="entry name" value="nSTAND1"/>
    <property type="match status" value="1"/>
</dbReference>
<dbReference type="PROSITE" id="PS00678">
    <property type="entry name" value="WD_REPEATS_1"/>
    <property type="match status" value="1"/>
</dbReference>
<proteinExistence type="predicted"/>
<feature type="repeat" description="WD" evidence="3">
    <location>
        <begin position="850"/>
        <end position="883"/>
    </location>
</feature>
<gene>
    <name evidence="6" type="ORF">FKR81_12225</name>
</gene>
<evidence type="ECO:0000313" key="6">
    <source>
        <dbReference type="EMBL" id="TWP52323.1"/>
    </source>
</evidence>
<dbReference type="PRINTS" id="PR00320">
    <property type="entry name" value="GPROTEINBRPT"/>
</dbReference>
<evidence type="ECO:0000313" key="7">
    <source>
        <dbReference type="Proteomes" id="UP000316639"/>
    </source>
</evidence>
<dbReference type="InterPro" id="IPR049052">
    <property type="entry name" value="nSTAND1"/>
</dbReference>
<dbReference type="PROSITE" id="PS50294">
    <property type="entry name" value="WD_REPEATS_REGION"/>
    <property type="match status" value="3"/>
</dbReference>
<keyword evidence="7" id="KW-1185">Reference proteome</keyword>
<dbReference type="PANTHER" id="PTHR19848:SF8">
    <property type="entry name" value="F-BOX AND WD REPEAT DOMAIN CONTAINING 7"/>
    <property type="match status" value="1"/>
</dbReference>
<keyword evidence="2" id="KW-0677">Repeat</keyword>
<dbReference type="OrthoDB" id="134501at2"/>
<dbReference type="Pfam" id="PF00400">
    <property type="entry name" value="WD40"/>
    <property type="match status" value="4"/>
</dbReference>
<sequence>MPRRERPLDAGESELLQFAADLRRLRELAGSPTYRELSRRAHYSAAALSEAAGGRKLPSLAVTLAYVQACEGDSAEWEARWRNALQHDMGLDGQSPYVGLKPFQAADAHRFFGRDRLTSELLDLVTERRFIGVFGASGVGKSSVLRAGLIARTDLPVMLFTPGADPLDEVAMQLATVRDESVKALRAELEDDPANLKRLADGLLVVVDQFEELFTLCRDNRQREWLITALTSGPHVVIGVRADFYGHCARYPRLVDALRGGQVMVGAMSADELRQAVTEPAHHAGAKVEAALLARLMSDAVGQASVLPLLSHALAETWVRRDGMTLTLAGYEQAGGLEHAVTQTAHDVYTSLGTAQRKEAREILLRLIAVGDGTDDTKRKVRLGEVSASEVLDKLVAARLLTLDGDGVELAHEALIRSWPLLREWIGQDRDGLRVHRRLTDAADAWESLGRDPGALYRGVRLEVALEWRAHSHTALNERERAFLAASEAAEEEVRTAVRKRTRRGRYLIAVLVVLLAVALTSTVVALNAQRSANEERNNALALKAVGEAAALRTTNPALAIQLSLAAYQLAGVPDALRGLRYDAFTGQQLRQSGSEVTAMVLTPVQQLLSGHRDGTVLFTDLRDQPGPREPVRMTKHEGAVVAMAISADGRTVVTAGEDGYVHIIDVSLGRPSEIGTFQAHAGPVTAMAFRRDTLVTAGQDSLVKMWDGVRNASQKLVRTHADVLPKLRHVAFSDDGNRMVAVTVGGDAIVLDVGGGGELYPRATLPQAATTASFNQHGDIVTAGGQVATVWDQTRLGQRKNGDIPGEGGQITAAIYSHDGKTVATANEDGTTRLWSLPASGAPIETVRLSGHAGAVTTVALMPDSDTVVTGGADGTLRLWEIGGRDRYDRACERAVPRMTEEDWNRYFPGVEFKPPCPSQ</sequence>
<dbReference type="InterPro" id="IPR019775">
    <property type="entry name" value="WD40_repeat_CS"/>
</dbReference>
<dbReference type="AlphaFoldDB" id="A0A563EXE4"/>
<evidence type="ECO:0000256" key="3">
    <source>
        <dbReference type="PROSITE-ProRule" id="PRU00221"/>
    </source>
</evidence>
<comment type="caution">
    <text evidence="6">The sequence shown here is derived from an EMBL/GenBank/DDBJ whole genome shotgun (WGS) entry which is preliminary data.</text>
</comment>
<keyword evidence="1 3" id="KW-0853">WD repeat</keyword>
<dbReference type="Proteomes" id="UP000316639">
    <property type="component" value="Unassembled WGS sequence"/>
</dbReference>
<evidence type="ECO:0000256" key="2">
    <source>
        <dbReference type="ARBA" id="ARBA00022737"/>
    </source>
</evidence>
<protein>
    <recommendedName>
        <fullName evidence="5">HTH cro/C1-type domain-containing protein</fullName>
    </recommendedName>
</protein>
<name>A0A563EXE4_9PSEU</name>
<dbReference type="InterPro" id="IPR020472">
    <property type="entry name" value="WD40_PAC1"/>
</dbReference>
<dbReference type="InterPro" id="IPR036322">
    <property type="entry name" value="WD40_repeat_dom_sf"/>
</dbReference>
<evidence type="ECO:0000256" key="1">
    <source>
        <dbReference type="ARBA" id="ARBA00022574"/>
    </source>
</evidence>